<name>A0A4D5RE03_IXOSC</name>
<evidence type="ECO:0000256" key="1">
    <source>
        <dbReference type="SAM" id="MobiDB-lite"/>
    </source>
</evidence>
<proteinExistence type="predicted"/>
<accession>A0A4D5RE03</accession>
<feature type="compositionally biased region" description="Pro residues" evidence="1">
    <location>
        <begin position="73"/>
        <end position="83"/>
    </location>
</feature>
<sequence length="214" mass="24770">MQISRPWSWSVPTGACLLRSCCSRRCPSKWTRSSSTFGRRTTMPGGECRPKRWLWAGRWATVRAPVRSSPQAPHRPLPPGRPWPPRRPRPPRRLRPPGRPRRRPVERSSRPGHRATPRTSSTGRARGRAGYRRRAEKWCECWTSGTGWASRRTESRMTWSAWVAGQGRLWVARMGGSWGGPDYALRARDIYSFCRVHNPRIVYLADRLTTIKRF</sequence>
<organism evidence="2">
    <name type="scientific">Ixodes scapularis</name>
    <name type="common">Black-legged tick</name>
    <name type="synonym">Deer tick</name>
    <dbReference type="NCBI Taxonomy" id="6945"/>
    <lineage>
        <taxon>Eukaryota</taxon>
        <taxon>Metazoa</taxon>
        <taxon>Ecdysozoa</taxon>
        <taxon>Arthropoda</taxon>
        <taxon>Chelicerata</taxon>
        <taxon>Arachnida</taxon>
        <taxon>Acari</taxon>
        <taxon>Parasitiformes</taxon>
        <taxon>Ixodida</taxon>
        <taxon>Ixodoidea</taxon>
        <taxon>Ixodidae</taxon>
        <taxon>Ixodinae</taxon>
        <taxon>Ixodes</taxon>
    </lineage>
</organism>
<feature type="region of interest" description="Disordered" evidence="1">
    <location>
        <begin position="64"/>
        <end position="129"/>
    </location>
</feature>
<reference evidence="2" key="1">
    <citation type="submission" date="2019-04" db="EMBL/GenBank/DDBJ databases">
        <title>An insight into the mialome of Ixodes scapularis.</title>
        <authorList>
            <person name="Ribeiro J.M."/>
            <person name="Mather T.N."/>
            <person name="Karim S."/>
        </authorList>
    </citation>
    <scope>NUCLEOTIDE SEQUENCE</scope>
</reference>
<dbReference type="EMBL" id="GHJT01000636">
    <property type="protein sequence ID" value="MOY34607.1"/>
    <property type="molecule type" value="Transcribed_RNA"/>
</dbReference>
<evidence type="ECO:0000313" key="2">
    <source>
        <dbReference type="EMBL" id="MOY34607.1"/>
    </source>
</evidence>
<protein>
    <submittedName>
        <fullName evidence="2">Putative conserved protein with signal anchor</fullName>
    </submittedName>
</protein>
<feature type="compositionally biased region" description="Basic residues" evidence="1">
    <location>
        <begin position="84"/>
        <end position="102"/>
    </location>
</feature>
<dbReference type="AlphaFoldDB" id="A0A4D5RE03"/>